<gene>
    <name evidence="1" type="ORF">IHE45_11G092000</name>
</gene>
<evidence type="ECO:0000313" key="1">
    <source>
        <dbReference type="EMBL" id="KAH7669636.1"/>
    </source>
</evidence>
<sequence>MFSKPFNIHLIIFFFFFFFFLLILISSFPPPEEQIELQTRPQRVFHHREVQGCLPKGRVPPSSPSRYSNDQPLSFVKCYPWTKNQGKP</sequence>
<keyword evidence="2" id="KW-1185">Reference proteome</keyword>
<comment type="caution">
    <text evidence="1">The sequence shown here is derived from an EMBL/GenBank/DDBJ whole genome shotgun (WGS) entry which is preliminary data.</text>
</comment>
<dbReference type="Proteomes" id="UP000827976">
    <property type="component" value="Chromosome 11"/>
</dbReference>
<organism evidence="1 2">
    <name type="scientific">Dioscorea alata</name>
    <name type="common">Purple yam</name>
    <dbReference type="NCBI Taxonomy" id="55571"/>
    <lineage>
        <taxon>Eukaryota</taxon>
        <taxon>Viridiplantae</taxon>
        <taxon>Streptophyta</taxon>
        <taxon>Embryophyta</taxon>
        <taxon>Tracheophyta</taxon>
        <taxon>Spermatophyta</taxon>
        <taxon>Magnoliopsida</taxon>
        <taxon>Liliopsida</taxon>
        <taxon>Dioscoreales</taxon>
        <taxon>Dioscoreaceae</taxon>
        <taxon>Dioscorea</taxon>
    </lineage>
</organism>
<accession>A0ACB7V8A3</accession>
<dbReference type="EMBL" id="CM037021">
    <property type="protein sequence ID" value="KAH7669636.1"/>
    <property type="molecule type" value="Genomic_DNA"/>
</dbReference>
<reference evidence="2" key="1">
    <citation type="journal article" date="2022" name="Nat. Commun.">
        <title>Chromosome evolution and the genetic basis of agronomically important traits in greater yam.</title>
        <authorList>
            <person name="Bredeson J.V."/>
            <person name="Lyons J.B."/>
            <person name="Oniyinde I.O."/>
            <person name="Okereke N.R."/>
            <person name="Kolade O."/>
            <person name="Nnabue I."/>
            <person name="Nwadili C.O."/>
            <person name="Hribova E."/>
            <person name="Parker M."/>
            <person name="Nwogha J."/>
            <person name="Shu S."/>
            <person name="Carlson J."/>
            <person name="Kariba R."/>
            <person name="Muthemba S."/>
            <person name="Knop K."/>
            <person name="Barton G.J."/>
            <person name="Sherwood A.V."/>
            <person name="Lopez-Montes A."/>
            <person name="Asiedu R."/>
            <person name="Jamnadass R."/>
            <person name="Muchugi A."/>
            <person name="Goodstein D."/>
            <person name="Egesi C.N."/>
            <person name="Featherston J."/>
            <person name="Asfaw A."/>
            <person name="Simpson G.G."/>
            <person name="Dolezel J."/>
            <person name="Hendre P.S."/>
            <person name="Van Deynze A."/>
            <person name="Kumar P.L."/>
            <person name="Obidiegwu J.E."/>
            <person name="Bhattacharjee R."/>
            <person name="Rokhsar D.S."/>
        </authorList>
    </citation>
    <scope>NUCLEOTIDE SEQUENCE [LARGE SCALE GENOMIC DNA]</scope>
    <source>
        <strain evidence="2">cv. TDa95/00328</strain>
    </source>
</reference>
<proteinExistence type="predicted"/>
<protein>
    <submittedName>
        <fullName evidence="1">Uncharacterized protein</fullName>
    </submittedName>
</protein>
<evidence type="ECO:0000313" key="2">
    <source>
        <dbReference type="Proteomes" id="UP000827976"/>
    </source>
</evidence>
<name>A0ACB7V8A3_DIOAL</name>